<dbReference type="InterPro" id="IPR008978">
    <property type="entry name" value="HSP20-like_chaperone"/>
</dbReference>
<dbReference type="InterPro" id="IPR002068">
    <property type="entry name" value="A-crystallin/Hsp20_dom"/>
</dbReference>
<feature type="compositionally biased region" description="Pro residues" evidence="3">
    <location>
        <begin position="254"/>
        <end position="264"/>
    </location>
</feature>
<feature type="compositionally biased region" description="Low complexity" evidence="3">
    <location>
        <begin position="29"/>
        <end position="52"/>
    </location>
</feature>
<feature type="domain" description="SHSP" evidence="4">
    <location>
        <begin position="266"/>
        <end position="401"/>
    </location>
</feature>
<feature type="region of interest" description="Disordered" evidence="3">
    <location>
        <begin position="317"/>
        <end position="337"/>
    </location>
</feature>
<evidence type="ECO:0000313" key="6">
    <source>
        <dbReference type="Proteomes" id="UP001362999"/>
    </source>
</evidence>
<comment type="similarity">
    <text evidence="1 2">Belongs to the small heat shock protein (HSP20) family.</text>
</comment>
<feature type="compositionally biased region" description="Polar residues" evidence="3">
    <location>
        <begin position="197"/>
        <end position="206"/>
    </location>
</feature>
<organism evidence="5 6">
    <name type="scientific">Favolaschia claudopus</name>
    <dbReference type="NCBI Taxonomy" id="2862362"/>
    <lineage>
        <taxon>Eukaryota</taxon>
        <taxon>Fungi</taxon>
        <taxon>Dikarya</taxon>
        <taxon>Basidiomycota</taxon>
        <taxon>Agaricomycotina</taxon>
        <taxon>Agaricomycetes</taxon>
        <taxon>Agaricomycetidae</taxon>
        <taxon>Agaricales</taxon>
        <taxon>Marasmiineae</taxon>
        <taxon>Mycenaceae</taxon>
        <taxon>Favolaschia</taxon>
    </lineage>
</organism>
<dbReference type="Pfam" id="PF00011">
    <property type="entry name" value="HSP20"/>
    <property type="match status" value="1"/>
</dbReference>
<feature type="region of interest" description="Disordered" evidence="3">
    <location>
        <begin position="197"/>
        <end position="268"/>
    </location>
</feature>
<reference evidence="5 6" key="1">
    <citation type="journal article" date="2024" name="J Genomics">
        <title>Draft genome sequencing and assembly of Favolaschia claudopus CIRM-BRFM 2984 isolated from oak limbs.</title>
        <authorList>
            <person name="Navarro D."/>
            <person name="Drula E."/>
            <person name="Chaduli D."/>
            <person name="Cazenave R."/>
            <person name="Ahrendt S."/>
            <person name="Wang J."/>
            <person name="Lipzen A."/>
            <person name="Daum C."/>
            <person name="Barry K."/>
            <person name="Grigoriev I.V."/>
            <person name="Favel A."/>
            <person name="Rosso M.N."/>
            <person name="Martin F."/>
        </authorList>
    </citation>
    <scope>NUCLEOTIDE SEQUENCE [LARGE SCALE GENOMIC DNA]</scope>
    <source>
        <strain evidence="5 6">CIRM-BRFM 2984</strain>
    </source>
</reference>
<dbReference type="SUPFAM" id="SSF49764">
    <property type="entry name" value="HSP20-like chaperones"/>
    <property type="match status" value="1"/>
</dbReference>
<dbReference type="AlphaFoldDB" id="A0AAW0E370"/>
<dbReference type="CDD" id="cd06464">
    <property type="entry name" value="ACD_sHsps-like"/>
    <property type="match status" value="1"/>
</dbReference>
<keyword evidence="6" id="KW-1185">Reference proteome</keyword>
<sequence>MSYSYGGQQGAQYPDEYVSHSAPPTPRESSYQPQQQQQWEPQQQESQHSHSQLSDNLSQQTLEQALDQPQDIQPLSIPPPSASLYDPHPTLEDPQHLVPSQIPMRGTHDLTPIRLLPVAATPGRSPPVEVLPVLLQVDTTLRSTAHAAGPSHTRPASRARPHQYHPYPRPSSASGSSAAAQRREIEAHHHVRFASQTNTPLGSAQHSPAAGRQPFVSPMSEYPQAAGHVTTPPSFVSSSPQTALPEGAFTVPHVAPPGPGPPPAEGKRFLIRSDTHYDKETRVLTALLELPGLAKDDLSVTLTTTLFNRIRQVTVTGQSRPPFPASPTPSTSTSTPAPVIRERRYGRFARAFPVPADTKVRRISPCSPEDIDASLEGGVLVLRISCGLPAASADEHEIPIR</sequence>
<feature type="compositionally biased region" description="Low complexity" evidence="3">
    <location>
        <begin position="328"/>
        <end position="337"/>
    </location>
</feature>
<proteinExistence type="inferred from homology"/>
<evidence type="ECO:0000313" key="5">
    <source>
        <dbReference type="EMBL" id="KAK7059734.1"/>
    </source>
</evidence>
<comment type="caution">
    <text evidence="5">The sequence shown here is derived from an EMBL/GenBank/DDBJ whole genome shotgun (WGS) entry which is preliminary data.</text>
</comment>
<protein>
    <recommendedName>
        <fullName evidence="4">SHSP domain-containing protein</fullName>
    </recommendedName>
</protein>
<gene>
    <name evidence="5" type="ORF">R3P38DRAFT_2495853</name>
</gene>
<feature type="compositionally biased region" description="Polar residues" evidence="3">
    <location>
        <begin position="53"/>
        <end position="63"/>
    </location>
</feature>
<feature type="region of interest" description="Disordered" evidence="3">
    <location>
        <begin position="144"/>
        <end position="184"/>
    </location>
</feature>
<accession>A0AAW0E370</accession>
<evidence type="ECO:0000256" key="1">
    <source>
        <dbReference type="PROSITE-ProRule" id="PRU00285"/>
    </source>
</evidence>
<dbReference type="Gene3D" id="2.60.40.790">
    <property type="match status" value="1"/>
</dbReference>
<feature type="compositionally biased region" description="Low complexity" evidence="3">
    <location>
        <begin position="229"/>
        <end position="240"/>
    </location>
</feature>
<feature type="compositionally biased region" description="Low complexity" evidence="3">
    <location>
        <begin position="171"/>
        <end position="180"/>
    </location>
</feature>
<dbReference type="PROSITE" id="PS01031">
    <property type="entry name" value="SHSP"/>
    <property type="match status" value="1"/>
</dbReference>
<evidence type="ECO:0000256" key="3">
    <source>
        <dbReference type="SAM" id="MobiDB-lite"/>
    </source>
</evidence>
<evidence type="ECO:0000259" key="4">
    <source>
        <dbReference type="PROSITE" id="PS01031"/>
    </source>
</evidence>
<feature type="region of interest" description="Disordered" evidence="3">
    <location>
        <begin position="1"/>
        <end position="105"/>
    </location>
</feature>
<evidence type="ECO:0000256" key="2">
    <source>
        <dbReference type="RuleBase" id="RU003616"/>
    </source>
</evidence>
<dbReference type="Proteomes" id="UP001362999">
    <property type="component" value="Unassembled WGS sequence"/>
</dbReference>
<dbReference type="EMBL" id="JAWWNJ010000003">
    <property type="protein sequence ID" value="KAK7059734.1"/>
    <property type="molecule type" value="Genomic_DNA"/>
</dbReference>
<name>A0AAW0E370_9AGAR</name>